<dbReference type="Pfam" id="PF00106">
    <property type="entry name" value="adh_short"/>
    <property type="match status" value="1"/>
</dbReference>
<proteinExistence type="predicted"/>
<keyword evidence="2" id="KW-1185">Reference proteome</keyword>
<dbReference type="CDD" id="cd05325">
    <property type="entry name" value="carb_red_sniffer_like_SDR_c"/>
    <property type="match status" value="1"/>
</dbReference>
<comment type="caution">
    <text evidence="1">The sequence shown here is derived from an EMBL/GenBank/DDBJ whole genome shotgun (WGS) entry which is preliminary data.</text>
</comment>
<dbReference type="InterPro" id="IPR036291">
    <property type="entry name" value="NAD(P)-bd_dom_sf"/>
</dbReference>
<reference evidence="1 2" key="1">
    <citation type="submission" date="2012-09" db="EMBL/GenBank/DDBJ databases">
        <title>Genome Sequence of alkane-degrading Bacterium Alcanivorax jadensis T9.</title>
        <authorList>
            <person name="Lai Q."/>
            <person name="Shao Z."/>
        </authorList>
    </citation>
    <scope>NUCLEOTIDE SEQUENCE [LARGE SCALE GENOMIC DNA]</scope>
    <source>
        <strain evidence="1 2">T9</strain>
    </source>
</reference>
<dbReference type="RefSeq" id="WP_035244929.1">
    <property type="nucleotide sequence ID" value="NZ_ARXU01000002.1"/>
</dbReference>
<dbReference type="SUPFAM" id="SSF51735">
    <property type="entry name" value="NAD(P)-binding Rossmann-fold domains"/>
    <property type="match status" value="1"/>
</dbReference>
<dbReference type="PANTHER" id="PTHR43544:SF12">
    <property type="entry name" value="NAD(P)-BINDING ROSSMANN-FOLD SUPERFAMILY PROTEIN"/>
    <property type="match status" value="1"/>
</dbReference>
<dbReference type="PANTHER" id="PTHR43544">
    <property type="entry name" value="SHORT-CHAIN DEHYDROGENASE/REDUCTASE"/>
    <property type="match status" value="1"/>
</dbReference>
<dbReference type="InterPro" id="IPR051468">
    <property type="entry name" value="Fungal_SecMetab_SDRs"/>
</dbReference>
<evidence type="ECO:0000313" key="2">
    <source>
        <dbReference type="Proteomes" id="UP000029443"/>
    </source>
</evidence>
<dbReference type="PRINTS" id="PR00081">
    <property type="entry name" value="GDHRDH"/>
</dbReference>
<dbReference type="InterPro" id="IPR002347">
    <property type="entry name" value="SDR_fam"/>
</dbReference>
<organism evidence="1 2">
    <name type="scientific">Alcanivorax jadensis T9</name>
    <dbReference type="NCBI Taxonomy" id="1177181"/>
    <lineage>
        <taxon>Bacteria</taxon>
        <taxon>Pseudomonadati</taxon>
        <taxon>Pseudomonadota</taxon>
        <taxon>Gammaproteobacteria</taxon>
        <taxon>Oceanospirillales</taxon>
        <taxon>Alcanivoracaceae</taxon>
        <taxon>Alcanivorax</taxon>
    </lineage>
</organism>
<protein>
    <submittedName>
        <fullName evidence="1">Short-chain dehydrogenase/reductase SDR</fullName>
    </submittedName>
</protein>
<evidence type="ECO:0000313" key="1">
    <source>
        <dbReference type="EMBL" id="KGD62242.1"/>
    </source>
</evidence>
<gene>
    <name evidence="1" type="ORF">T9A_00533</name>
</gene>
<dbReference type="Gene3D" id="3.40.50.720">
    <property type="entry name" value="NAD(P)-binding Rossmann-like Domain"/>
    <property type="match status" value="1"/>
</dbReference>
<name>A0ABR4WF90_9GAMM</name>
<dbReference type="EMBL" id="ARXU01000002">
    <property type="protein sequence ID" value="KGD62242.1"/>
    <property type="molecule type" value="Genomic_DNA"/>
</dbReference>
<sequence length="251" mass="27479">MTPPSLPYPVLITGASSGIGLALTRLHLARGDQVIASSRDPDSSPLAALTARHDTLTLVAADLTDPQGPAGLAEEVKTHTEHLSRVIHCAGVLHDTRRNLSPEKRLEDLSLESLEYSFRLNAWAPMLLARSLLPQLRRQPATFAAISARVGSITDNHLGGWYSYRSSKAALNQLMRTFAVEARRRAPQLTLLALHPGTTDTPLSAPFQSRVPEEKLFSADWVAEQLTVQLDQATPEQSGSFINWRGDPLPW</sequence>
<dbReference type="Proteomes" id="UP000029443">
    <property type="component" value="Unassembled WGS sequence"/>
</dbReference>
<accession>A0ABR4WF90</accession>